<dbReference type="AlphaFoldDB" id="A0A9P6SNU9"/>
<dbReference type="EMBL" id="JAAAHW010003473">
    <property type="protein sequence ID" value="KAF9983484.1"/>
    <property type="molecule type" value="Genomic_DNA"/>
</dbReference>
<dbReference type="OrthoDB" id="2441267at2759"/>
<evidence type="ECO:0000313" key="1">
    <source>
        <dbReference type="EMBL" id="KAF9983484.1"/>
    </source>
</evidence>
<accession>A0A9P6SNU9</accession>
<keyword evidence="2" id="KW-1185">Reference proteome</keyword>
<evidence type="ECO:0000313" key="2">
    <source>
        <dbReference type="Proteomes" id="UP000749646"/>
    </source>
</evidence>
<sequence length="415" mass="47064">SPFETRFAPGNLVGLSLHSNTDEGAELLLQNQGPQLRQLAWHDFFQEAIMRSDCQDALMNLPCLEELDLSGWIMTNELVCRTLRGCSGTLRVLKMKKVSGFDEGLFLHDPSTDSSEGLGMNGYQCPMLPKLKSLDLTMPTMTIQIAQFLPKICPALEAFCFNFSGEEDVIARLTSALREHCPNLHTIRSGPKDLTDYPMDQPIKAYASLFKVSCSTRGLRCATAVLPIGLDNSMMDAFLFHASTLVTLELECNSYNTFMPASLDMAQVVILLSACGSLKEVRLASVNCKVKSMEALLDECWLCRGLEVLIIEGYIPRNGERIYLEPTRKRVRQNMWQLKFQHHEYSEDGQGWFLRPGLGSQDFFEALADGDWKRGLFKHMYRTSGVRNAKYVRLNKTEFFAQEWTFDNVEVEWME</sequence>
<feature type="non-terminal residue" evidence="1">
    <location>
        <position position="1"/>
    </location>
</feature>
<dbReference type="Gene3D" id="3.80.10.10">
    <property type="entry name" value="Ribonuclease Inhibitor"/>
    <property type="match status" value="1"/>
</dbReference>
<dbReference type="SUPFAM" id="SSF52047">
    <property type="entry name" value="RNI-like"/>
    <property type="match status" value="1"/>
</dbReference>
<organism evidence="1 2">
    <name type="scientific">Modicella reniformis</name>
    <dbReference type="NCBI Taxonomy" id="1440133"/>
    <lineage>
        <taxon>Eukaryota</taxon>
        <taxon>Fungi</taxon>
        <taxon>Fungi incertae sedis</taxon>
        <taxon>Mucoromycota</taxon>
        <taxon>Mortierellomycotina</taxon>
        <taxon>Mortierellomycetes</taxon>
        <taxon>Mortierellales</taxon>
        <taxon>Mortierellaceae</taxon>
        <taxon>Modicella</taxon>
    </lineage>
</organism>
<protein>
    <submittedName>
        <fullName evidence="1">Uncharacterized protein</fullName>
    </submittedName>
</protein>
<gene>
    <name evidence="1" type="ORF">BGZ65_001745</name>
</gene>
<dbReference type="InterPro" id="IPR032675">
    <property type="entry name" value="LRR_dom_sf"/>
</dbReference>
<name>A0A9P6SNU9_9FUNG</name>
<dbReference type="Proteomes" id="UP000749646">
    <property type="component" value="Unassembled WGS sequence"/>
</dbReference>
<reference evidence="1" key="1">
    <citation type="journal article" date="2020" name="Fungal Divers.">
        <title>Resolving the Mortierellaceae phylogeny through synthesis of multi-gene phylogenetics and phylogenomics.</title>
        <authorList>
            <person name="Vandepol N."/>
            <person name="Liber J."/>
            <person name="Desiro A."/>
            <person name="Na H."/>
            <person name="Kennedy M."/>
            <person name="Barry K."/>
            <person name="Grigoriev I.V."/>
            <person name="Miller A.N."/>
            <person name="O'Donnell K."/>
            <person name="Stajich J.E."/>
            <person name="Bonito G."/>
        </authorList>
    </citation>
    <scope>NUCLEOTIDE SEQUENCE</scope>
    <source>
        <strain evidence="1">MES-2147</strain>
    </source>
</reference>
<proteinExistence type="predicted"/>
<comment type="caution">
    <text evidence="1">The sequence shown here is derived from an EMBL/GenBank/DDBJ whole genome shotgun (WGS) entry which is preliminary data.</text>
</comment>